<dbReference type="EMBL" id="PDUD01000048">
    <property type="protein sequence ID" value="PHN01819.1"/>
    <property type="molecule type" value="Genomic_DNA"/>
</dbReference>
<dbReference type="Proteomes" id="UP000223913">
    <property type="component" value="Unassembled WGS sequence"/>
</dbReference>
<organism evidence="1 2">
    <name type="scientific">Flavilitoribacter nigricans (strain ATCC 23147 / DSM 23189 / NBRC 102662 / NCIMB 1420 / SS-2)</name>
    <name type="common">Lewinella nigricans</name>
    <dbReference type="NCBI Taxonomy" id="1122177"/>
    <lineage>
        <taxon>Bacteria</taxon>
        <taxon>Pseudomonadati</taxon>
        <taxon>Bacteroidota</taxon>
        <taxon>Saprospiria</taxon>
        <taxon>Saprospirales</taxon>
        <taxon>Lewinellaceae</taxon>
        <taxon>Flavilitoribacter</taxon>
    </lineage>
</organism>
<reference evidence="1 2" key="1">
    <citation type="submission" date="2017-10" db="EMBL/GenBank/DDBJ databases">
        <title>The draft genome sequence of Lewinella nigricans NBRC 102662.</title>
        <authorList>
            <person name="Wang K."/>
        </authorList>
    </citation>
    <scope>NUCLEOTIDE SEQUENCE [LARGE SCALE GENOMIC DNA]</scope>
    <source>
        <strain evidence="1 2">NBRC 102662</strain>
    </source>
</reference>
<gene>
    <name evidence="1" type="ORF">CRP01_34840</name>
</gene>
<name>A0A2D0N100_FLAN2</name>
<evidence type="ECO:0000313" key="2">
    <source>
        <dbReference type="Proteomes" id="UP000223913"/>
    </source>
</evidence>
<protein>
    <submittedName>
        <fullName evidence="1">Uncharacterized protein</fullName>
    </submittedName>
</protein>
<keyword evidence="2" id="KW-1185">Reference proteome</keyword>
<dbReference type="AlphaFoldDB" id="A0A2D0N100"/>
<accession>A0A2D0N100</accession>
<comment type="caution">
    <text evidence="1">The sequence shown here is derived from an EMBL/GenBank/DDBJ whole genome shotgun (WGS) entry which is preliminary data.</text>
</comment>
<evidence type="ECO:0000313" key="1">
    <source>
        <dbReference type="EMBL" id="PHN01819.1"/>
    </source>
</evidence>
<sequence length="162" mass="18564">MSRQTAIPKSSVHYHLHRENQRHQFPESVFWDSEAGQNFLKRLITSAIYTFGVKGGVGAGRIEEFMRKLRIQTHVGISESSIYRQMKAIELSILKYKELRELDLADQATNQLEHLEVVLGLDETWLDTMLLVCQELSSGYLFLKSQKINEIQKAGGINSRKA</sequence>
<proteinExistence type="predicted"/>